<evidence type="ECO:0000313" key="2">
    <source>
        <dbReference type="Proteomes" id="UP000188605"/>
    </source>
</evidence>
<gene>
    <name evidence="1" type="ORF">AN396_10915</name>
</gene>
<sequence>MDYKFLVNGFEILARYEEEDIKEIFIPILRNLIHLQSQKARRIIVFVSAPPAVGKSTLVAFLEHLAEERLGNNNIQGVGIDGFHFYNDYLISNRLKDKKGAIDTFNISKLNKALESIQSSNEYWPIYDRNLHDPIEDQIFIDKQIIILEGNYLNHVDWQQLKKYCDYSIFIRADKDILKERLISRKIRGGLTEKEAIHFYENSDRKNIEEVLNNTIKTDMELSYDGKNYILGGIL</sequence>
<comment type="caution">
    <text evidence="1">The sequence shown here is derived from an EMBL/GenBank/DDBJ whole genome shotgun (WGS) entry which is preliminary data.</text>
</comment>
<name>A0ACC8X8L0_9FIRM</name>
<dbReference type="EMBL" id="LJDB01000089">
    <property type="protein sequence ID" value="ONI38362.1"/>
    <property type="molecule type" value="Genomic_DNA"/>
</dbReference>
<proteinExistence type="predicted"/>
<accession>A0ACC8X8L0</accession>
<reference evidence="1" key="1">
    <citation type="submission" date="2016-08" db="EMBL/GenBank/DDBJ databases">
        <authorList>
            <person name="Ngugi D.K."/>
            <person name="Miyake S."/>
            <person name="Stingl U."/>
        </authorList>
    </citation>
    <scope>NUCLEOTIDE SEQUENCE</scope>
    <source>
        <strain evidence="1">SCG-B11WGA-EpuloA1</strain>
    </source>
</reference>
<dbReference type="Proteomes" id="UP000188605">
    <property type="component" value="Unassembled WGS sequence"/>
</dbReference>
<keyword evidence="2" id="KW-1185">Reference proteome</keyword>
<organism evidence="1 2">
    <name type="scientific">Candidatus Epulonipiscium fishelsonii</name>
    <dbReference type="NCBI Taxonomy" id="77094"/>
    <lineage>
        <taxon>Bacteria</taxon>
        <taxon>Bacillati</taxon>
        <taxon>Bacillota</taxon>
        <taxon>Clostridia</taxon>
        <taxon>Lachnospirales</taxon>
        <taxon>Lachnospiraceae</taxon>
        <taxon>Candidatus Epulonipiscium</taxon>
    </lineage>
</organism>
<protein>
    <submittedName>
        <fullName evidence="1">Uncharacterized protein</fullName>
    </submittedName>
</protein>
<evidence type="ECO:0000313" key="1">
    <source>
        <dbReference type="EMBL" id="ONI38362.1"/>
    </source>
</evidence>